<organism evidence="12 13">
    <name type="scientific">Desulfotomaculum copahuensis</name>
    <dbReference type="NCBI Taxonomy" id="1838280"/>
    <lineage>
        <taxon>Bacteria</taxon>
        <taxon>Bacillati</taxon>
        <taxon>Bacillota</taxon>
        <taxon>Clostridia</taxon>
        <taxon>Eubacteriales</taxon>
        <taxon>Desulfotomaculaceae</taxon>
        <taxon>Desulfotomaculum</taxon>
    </lineage>
</organism>
<comment type="caution">
    <text evidence="12">The sequence shown here is derived from an EMBL/GenBank/DDBJ whole genome shotgun (WGS) entry which is preliminary data.</text>
</comment>
<keyword evidence="5 9" id="KW-0238">DNA-binding</keyword>
<dbReference type="Pfam" id="PF00072">
    <property type="entry name" value="Response_reg"/>
    <property type="match status" value="1"/>
</dbReference>
<keyword evidence="13" id="KW-1185">Reference proteome</keyword>
<accession>A0A1B7LKN1</accession>
<dbReference type="SUPFAM" id="SSF52172">
    <property type="entry name" value="CheY-like"/>
    <property type="match status" value="1"/>
</dbReference>
<evidence type="ECO:0000256" key="5">
    <source>
        <dbReference type="ARBA" id="ARBA00023125"/>
    </source>
</evidence>
<dbReference type="GO" id="GO:0005829">
    <property type="term" value="C:cytosol"/>
    <property type="evidence" value="ECO:0007669"/>
    <property type="project" value="TreeGrafter"/>
</dbReference>
<comment type="function">
    <text evidence="7">May play the central regulatory role in sporulation. It may be an element of the effector pathway responsible for the activation of sporulation genes in response to nutritional stress. Spo0A may act in concert with spo0H (a sigma factor) to control the expression of some genes that are critical to the sporulation process.</text>
</comment>
<dbReference type="InterPro" id="IPR001789">
    <property type="entry name" value="Sig_transdc_resp-reg_receiver"/>
</dbReference>
<feature type="domain" description="OmpR/PhoB-type" evidence="11">
    <location>
        <begin position="128"/>
        <end position="229"/>
    </location>
</feature>
<keyword evidence="4" id="KW-0805">Transcription regulation</keyword>
<dbReference type="PROSITE" id="PS51755">
    <property type="entry name" value="OMPR_PHOB"/>
    <property type="match status" value="1"/>
</dbReference>
<evidence type="ECO:0000259" key="11">
    <source>
        <dbReference type="PROSITE" id="PS51755"/>
    </source>
</evidence>
<dbReference type="PANTHER" id="PTHR48111:SF2">
    <property type="entry name" value="RESPONSE REGULATOR SAER"/>
    <property type="match status" value="1"/>
</dbReference>
<evidence type="ECO:0000256" key="6">
    <source>
        <dbReference type="ARBA" id="ARBA00023163"/>
    </source>
</evidence>
<evidence type="ECO:0000259" key="10">
    <source>
        <dbReference type="PROSITE" id="PS50110"/>
    </source>
</evidence>
<keyword evidence="6" id="KW-0804">Transcription</keyword>
<dbReference type="SMART" id="SM00862">
    <property type="entry name" value="Trans_reg_C"/>
    <property type="match status" value="1"/>
</dbReference>
<gene>
    <name evidence="12" type="ORF">A6M21_02240</name>
</gene>
<dbReference type="EMBL" id="LYVF01000002">
    <property type="protein sequence ID" value="OAT87127.1"/>
    <property type="molecule type" value="Genomic_DNA"/>
</dbReference>
<dbReference type="GO" id="GO:0006355">
    <property type="term" value="P:regulation of DNA-templated transcription"/>
    <property type="evidence" value="ECO:0007669"/>
    <property type="project" value="InterPro"/>
</dbReference>
<evidence type="ECO:0000256" key="2">
    <source>
        <dbReference type="ARBA" id="ARBA00022553"/>
    </source>
</evidence>
<dbReference type="SMART" id="SM00448">
    <property type="entry name" value="REC"/>
    <property type="match status" value="1"/>
</dbReference>
<dbReference type="RefSeq" id="WP_066665923.1">
    <property type="nucleotide sequence ID" value="NZ_LYVF01000002.1"/>
</dbReference>
<dbReference type="InterPro" id="IPR036388">
    <property type="entry name" value="WH-like_DNA-bd_sf"/>
</dbReference>
<dbReference type="AlphaFoldDB" id="A0A1B7LKN1"/>
<evidence type="ECO:0000256" key="7">
    <source>
        <dbReference type="ARBA" id="ARBA00024867"/>
    </source>
</evidence>
<dbReference type="OrthoDB" id="9790442at2"/>
<feature type="DNA-binding region" description="OmpR/PhoB-type" evidence="9">
    <location>
        <begin position="128"/>
        <end position="229"/>
    </location>
</feature>
<feature type="domain" description="Response regulatory" evidence="10">
    <location>
        <begin position="4"/>
        <end position="116"/>
    </location>
</feature>
<evidence type="ECO:0000256" key="3">
    <source>
        <dbReference type="ARBA" id="ARBA00023012"/>
    </source>
</evidence>
<dbReference type="GO" id="GO:0000156">
    <property type="term" value="F:phosphorelay response regulator activity"/>
    <property type="evidence" value="ECO:0007669"/>
    <property type="project" value="TreeGrafter"/>
</dbReference>
<dbReference type="CDD" id="cd17574">
    <property type="entry name" value="REC_OmpR"/>
    <property type="match status" value="1"/>
</dbReference>
<dbReference type="Gene3D" id="1.10.10.10">
    <property type="entry name" value="Winged helix-like DNA-binding domain superfamily/Winged helix DNA-binding domain"/>
    <property type="match status" value="1"/>
</dbReference>
<dbReference type="PROSITE" id="PS50110">
    <property type="entry name" value="RESPONSE_REGULATORY"/>
    <property type="match status" value="1"/>
</dbReference>
<sequence>MSEKILVVDDEEEIVAFIRDALTDEGYQVWTAGNGENAIAAAKKQPDLIILDIMLPGCDGYAVCRAIRDEVSCPVIFLSARQGEDDRVRGLATGGDDYMVKPFSLRELKARISAHLRRERRSMDRRSRSVLRFDGLTLDLKGHTVCWQEKNIPVTNREFAIMEFLALHPEQVFSREQIYERVWGLEAAGDSSTVTEHVKKIRAKLAAAGCPAPDGYLATVWGAGYKWRRQR</sequence>
<evidence type="ECO:0000313" key="12">
    <source>
        <dbReference type="EMBL" id="OAT87127.1"/>
    </source>
</evidence>
<dbReference type="GO" id="GO:0032993">
    <property type="term" value="C:protein-DNA complex"/>
    <property type="evidence" value="ECO:0007669"/>
    <property type="project" value="TreeGrafter"/>
</dbReference>
<keyword evidence="2 8" id="KW-0597">Phosphoprotein</keyword>
<dbReference type="Proteomes" id="UP000078532">
    <property type="component" value="Unassembled WGS sequence"/>
</dbReference>
<dbReference type="GO" id="GO:0000976">
    <property type="term" value="F:transcription cis-regulatory region binding"/>
    <property type="evidence" value="ECO:0007669"/>
    <property type="project" value="TreeGrafter"/>
</dbReference>
<keyword evidence="3" id="KW-0902">Two-component regulatory system</keyword>
<dbReference type="STRING" id="1838280.A6M21_02240"/>
<dbReference type="PANTHER" id="PTHR48111">
    <property type="entry name" value="REGULATOR OF RPOS"/>
    <property type="match status" value="1"/>
</dbReference>
<dbReference type="InterPro" id="IPR039420">
    <property type="entry name" value="WalR-like"/>
</dbReference>
<dbReference type="Gene3D" id="6.10.250.690">
    <property type="match status" value="1"/>
</dbReference>
<evidence type="ECO:0000256" key="1">
    <source>
        <dbReference type="ARBA" id="ARBA00018672"/>
    </source>
</evidence>
<evidence type="ECO:0000313" key="13">
    <source>
        <dbReference type="Proteomes" id="UP000078532"/>
    </source>
</evidence>
<dbReference type="FunFam" id="3.40.50.2300:FF:000001">
    <property type="entry name" value="DNA-binding response regulator PhoB"/>
    <property type="match status" value="1"/>
</dbReference>
<dbReference type="InterPro" id="IPR011006">
    <property type="entry name" value="CheY-like_superfamily"/>
</dbReference>
<dbReference type="Pfam" id="PF00486">
    <property type="entry name" value="Trans_reg_C"/>
    <property type="match status" value="1"/>
</dbReference>
<protein>
    <recommendedName>
        <fullName evidence="1">Stage 0 sporulation protein A homolog</fullName>
    </recommendedName>
</protein>
<name>A0A1B7LKN1_9FIRM</name>
<evidence type="ECO:0000256" key="8">
    <source>
        <dbReference type="PROSITE-ProRule" id="PRU00169"/>
    </source>
</evidence>
<dbReference type="Gene3D" id="3.40.50.2300">
    <property type="match status" value="1"/>
</dbReference>
<evidence type="ECO:0000256" key="4">
    <source>
        <dbReference type="ARBA" id="ARBA00023015"/>
    </source>
</evidence>
<dbReference type="InterPro" id="IPR001867">
    <property type="entry name" value="OmpR/PhoB-type_DNA-bd"/>
</dbReference>
<reference evidence="12 13" key="1">
    <citation type="submission" date="2016-04" db="EMBL/GenBank/DDBJ databases">
        <authorList>
            <person name="Evans L.H."/>
            <person name="Alamgir A."/>
            <person name="Owens N."/>
            <person name="Weber N.D."/>
            <person name="Virtaneva K."/>
            <person name="Barbian K."/>
            <person name="Babar A."/>
            <person name="Rosenke K."/>
        </authorList>
    </citation>
    <scope>NUCLEOTIDE SEQUENCE [LARGE SCALE GENOMIC DNA]</scope>
    <source>
        <strain evidence="12 13">LMa1</strain>
    </source>
</reference>
<feature type="modified residue" description="4-aspartylphosphate" evidence="8">
    <location>
        <position position="52"/>
    </location>
</feature>
<evidence type="ECO:0000256" key="9">
    <source>
        <dbReference type="PROSITE-ProRule" id="PRU01091"/>
    </source>
</evidence>
<dbReference type="CDD" id="cd00383">
    <property type="entry name" value="trans_reg_C"/>
    <property type="match status" value="1"/>
</dbReference>
<dbReference type="FunFam" id="1.10.10.10:FF:000018">
    <property type="entry name" value="DNA-binding response regulator ResD"/>
    <property type="match status" value="1"/>
</dbReference>
<proteinExistence type="predicted"/>